<keyword evidence="2" id="KW-0966">Cell projection</keyword>
<dbReference type="InterPro" id="IPR005186">
    <property type="entry name" value="FlaG"/>
</dbReference>
<keyword evidence="3" id="KW-1185">Reference proteome</keyword>
<reference evidence="2 3" key="1">
    <citation type="submission" date="2016-12" db="EMBL/GenBank/DDBJ databases">
        <authorList>
            <person name="Song W.-J."/>
            <person name="Kurnit D.M."/>
        </authorList>
    </citation>
    <scope>NUCLEOTIDE SEQUENCE [LARGE SCALE GENOMIC DNA]</scope>
    <source>
        <strain evidence="2 3">DSM 18488</strain>
    </source>
</reference>
<dbReference type="PANTHER" id="PTHR37166:SF1">
    <property type="entry name" value="PROTEIN FLAG"/>
    <property type="match status" value="1"/>
</dbReference>
<evidence type="ECO:0000256" key="1">
    <source>
        <dbReference type="SAM" id="MobiDB-lite"/>
    </source>
</evidence>
<organism evidence="2 3">
    <name type="scientific">Desulfopila aestuarii DSM 18488</name>
    <dbReference type="NCBI Taxonomy" id="1121416"/>
    <lineage>
        <taxon>Bacteria</taxon>
        <taxon>Pseudomonadati</taxon>
        <taxon>Thermodesulfobacteriota</taxon>
        <taxon>Desulfobulbia</taxon>
        <taxon>Desulfobulbales</taxon>
        <taxon>Desulfocapsaceae</taxon>
        <taxon>Desulfopila</taxon>
    </lineage>
</organism>
<dbReference type="Proteomes" id="UP000184603">
    <property type="component" value="Unassembled WGS sequence"/>
</dbReference>
<sequence>MNVDTVNSLGGSALPKFSSSEQVDLQRKKVKEEQSSEPQVETKEAKVQPEELLAAIKSITQDGLYSVRFEQFKDTNELVVQIFDNETEEVIRQIPAEELLQLKMTIEELRGNLVNTSA</sequence>
<dbReference type="InterPro" id="IPR035924">
    <property type="entry name" value="FlaG-like_sf"/>
</dbReference>
<dbReference type="OrthoDB" id="5516677at2"/>
<evidence type="ECO:0000313" key="2">
    <source>
        <dbReference type="EMBL" id="SHO50777.1"/>
    </source>
</evidence>
<gene>
    <name evidence="2" type="ORF">SAMN02745220_03643</name>
</gene>
<name>A0A1M7YDQ8_9BACT</name>
<proteinExistence type="predicted"/>
<dbReference type="RefSeq" id="WP_073615094.1">
    <property type="nucleotide sequence ID" value="NZ_FRFE01000020.1"/>
</dbReference>
<keyword evidence="2" id="KW-0282">Flagellum</keyword>
<dbReference type="EMBL" id="FRFE01000020">
    <property type="protein sequence ID" value="SHO50777.1"/>
    <property type="molecule type" value="Genomic_DNA"/>
</dbReference>
<dbReference type="Pfam" id="PF03646">
    <property type="entry name" value="FlaG"/>
    <property type="match status" value="1"/>
</dbReference>
<dbReference type="PANTHER" id="PTHR37166">
    <property type="entry name" value="PROTEIN FLAG"/>
    <property type="match status" value="1"/>
</dbReference>
<protein>
    <submittedName>
        <fullName evidence="2">Flagellar protein FlaG</fullName>
    </submittedName>
</protein>
<feature type="compositionally biased region" description="Basic and acidic residues" evidence="1">
    <location>
        <begin position="24"/>
        <end position="47"/>
    </location>
</feature>
<dbReference type="STRING" id="1121416.SAMN02745220_03643"/>
<evidence type="ECO:0000313" key="3">
    <source>
        <dbReference type="Proteomes" id="UP000184603"/>
    </source>
</evidence>
<dbReference type="SUPFAM" id="SSF160214">
    <property type="entry name" value="FlaG-like"/>
    <property type="match status" value="1"/>
</dbReference>
<keyword evidence="2" id="KW-0969">Cilium</keyword>
<dbReference type="Gene3D" id="3.30.160.170">
    <property type="entry name" value="FlaG-like"/>
    <property type="match status" value="1"/>
</dbReference>
<feature type="compositionally biased region" description="Polar residues" evidence="1">
    <location>
        <begin position="1"/>
        <end position="10"/>
    </location>
</feature>
<feature type="region of interest" description="Disordered" evidence="1">
    <location>
        <begin position="1"/>
        <end position="47"/>
    </location>
</feature>
<accession>A0A1M7YDQ8</accession>
<dbReference type="AlphaFoldDB" id="A0A1M7YDQ8"/>